<reference evidence="2 3" key="1">
    <citation type="submission" date="2018-09" db="EMBL/GenBank/DDBJ databases">
        <authorList>
            <person name="Zhu H."/>
        </authorList>
    </citation>
    <scope>NUCLEOTIDE SEQUENCE [LARGE SCALE GENOMIC DNA]</scope>
    <source>
        <strain evidence="2 3">K2S05-167</strain>
    </source>
</reference>
<feature type="transmembrane region" description="Helical" evidence="1">
    <location>
        <begin position="42"/>
        <end position="59"/>
    </location>
</feature>
<evidence type="ECO:0000256" key="1">
    <source>
        <dbReference type="SAM" id="Phobius"/>
    </source>
</evidence>
<accession>A0A418V4R1</accession>
<dbReference type="Proteomes" id="UP000286287">
    <property type="component" value="Unassembled WGS sequence"/>
</dbReference>
<gene>
    <name evidence="2" type="ORF">D3875_05405</name>
</gene>
<evidence type="ECO:0000313" key="2">
    <source>
        <dbReference type="EMBL" id="RJF71101.1"/>
    </source>
</evidence>
<sequence>MTDPPPTPRRPTPDLPTILSFVMLGLLAVLLFVPILGGPLPSPFLIGGLLLVRLALQIWRAQKDDRLKRPASWALDILLIGLIFYVASNQ</sequence>
<dbReference type="RefSeq" id="WP_119761886.1">
    <property type="nucleotide sequence ID" value="NZ_QYUJ01000014.1"/>
</dbReference>
<keyword evidence="1" id="KW-1133">Transmembrane helix</keyword>
<dbReference type="AlphaFoldDB" id="A0A418V4R1"/>
<evidence type="ECO:0000313" key="3">
    <source>
        <dbReference type="Proteomes" id="UP000286287"/>
    </source>
</evidence>
<dbReference type="OrthoDB" id="73184at2"/>
<feature type="transmembrane region" description="Helical" evidence="1">
    <location>
        <begin position="71"/>
        <end position="88"/>
    </location>
</feature>
<keyword evidence="3" id="KW-1185">Reference proteome</keyword>
<keyword evidence="1" id="KW-0472">Membrane</keyword>
<comment type="caution">
    <text evidence="2">The sequence shown here is derived from an EMBL/GenBank/DDBJ whole genome shotgun (WGS) entry which is preliminary data.</text>
</comment>
<name>A0A418V4R1_9DEIO</name>
<organism evidence="2 3">
    <name type="scientific">Deinococcus cavernae</name>
    <dbReference type="NCBI Taxonomy" id="2320857"/>
    <lineage>
        <taxon>Bacteria</taxon>
        <taxon>Thermotogati</taxon>
        <taxon>Deinococcota</taxon>
        <taxon>Deinococci</taxon>
        <taxon>Deinococcales</taxon>
        <taxon>Deinococcaceae</taxon>
        <taxon>Deinococcus</taxon>
    </lineage>
</organism>
<proteinExistence type="predicted"/>
<feature type="transmembrane region" description="Helical" evidence="1">
    <location>
        <begin position="18"/>
        <end position="36"/>
    </location>
</feature>
<keyword evidence="1" id="KW-0812">Transmembrane</keyword>
<protein>
    <submittedName>
        <fullName evidence="2">Uncharacterized protein</fullName>
    </submittedName>
</protein>
<dbReference type="EMBL" id="QYUJ01000014">
    <property type="protein sequence ID" value="RJF71101.1"/>
    <property type="molecule type" value="Genomic_DNA"/>
</dbReference>